<organism evidence="2 3">
    <name type="scientific">Morus notabilis</name>
    <dbReference type="NCBI Taxonomy" id="981085"/>
    <lineage>
        <taxon>Eukaryota</taxon>
        <taxon>Viridiplantae</taxon>
        <taxon>Streptophyta</taxon>
        <taxon>Embryophyta</taxon>
        <taxon>Tracheophyta</taxon>
        <taxon>Spermatophyta</taxon>
        <taxon>Magnoliopsida</taxon>
        <taxon>eudicotyledons</taxon>
        <taxon>Gunneridae</taxon>
        <taxon>Pentapetalae</taxon>
        <taxon>rosids</taxon>
        <taxon>fabids</taxon>
        <taxon>Rosales</taxon>
        <taxon>Moraceae</taxon>
        <taxon>Moreae</taxon>
        <taxon>Morus</taxon>
    </lineage>
</organism>
<sequence>MEEKTKERERKGKCSRCRRETRGDTGDEVPGGSPGSAPGVSRGSPESVPAVSRSYEDIFDFLEDAPEFEEN</sequence>
<evidence type="ECO:0000256" key="1">
    <source>
        <dbReference type="SAM" id="MobiDB-lite"/>
    </source>
</evidence>
<feature type="compositionally biased region" description="Low complexity" evidence="1">
    <location>
        <begin position="35"/>
        <end position="45"/>
    </location>
</feature>
<gene>
    <name evidence="2" type="ORF">L484_004652</name>
</gene>
<proteinExistence type="predicted"/>
<accession>W9RQE8</accession>
<keyword evidence="3" id="KW-1185">Reference proteome</keyword>
<feature type="region of interest" description="Disordered" evidence="1">
    <location>
        <begin position="1"/>
        <end position="52"/>
    </location>
</feature>
<evidence type="ECO:0000313" key="2">
    <source>
        <dbReference type="EMBL" id="EXB92330.1"/>
    </source>
</evidence>
<feature type="compositionally biased region" description="Basic and acidic residues" evidence="1">
    <location>
        <begin position="1"/>
        <end position="25"/>
    </location>
</feature>
<name>W9RQE8_9ROSA</name>
<dbReference type="EMBL" id="KE345059">
    <property type="protein sequence ID" value="EXB92330.1"/>
    <property type="molecule type" value="Genomic_DNA"/>
</dbReference>
<protein>
    <submittedName>
        <fullName evidence="2">Uncharacterized protein</fullName>
    </submittedName>
</protein>
<dbReference type="AlphaFoldDB" id="W9RQE8"/>
<dbReference type="Proteomes" id="UP000030645">
    <property type="component" value="Unassembled WGS sequence"/>
</dbReference>
<evidence type="ECO:0000313" key="3">
    <source>
        <dbReference type="Proteomes" id="UP000030645"/>
    </source>
</evidence>
<reference evidence="3" key="1">
    <citation type="submission" date="2013-01" db="EMBL/GenBank/DDBJ databases">
        <title>Draft Genome Sequence of a Mulberry Tree, Morus notabilis C.K. Schneid.</title>
        <authorList>
            <person name="He N."/>
            <person name="Zhao S."/>
        </authorList>
    </citation>
    <scope>NUCLEOTIDE SEQUENCE</scope>
</reference>